<feature type="compositionally biased region" description="Basic and acidic residues" evidence="1">
    <location>
        <begin position="52"/>
        <end position="64"/>
    </location>
</feature>
<evidence type="ECO:0000256" key="1">
    <source>
        <dbReference type="SAM" id="MobiDB-lite"/>
    </source>
</evidence>
<evidence type="ECO:0000313" key="2">
    <source>
        <dbReference type="EMBL" id="KAH9298317.1"/>
    </source>
</evidence>
<accession>A0AA38FE26</accession>
<protein>
    <submittedName>
        <fullName evidence="2">Uncharacterized protein</fullName>
    </submittedName>
</protein>
<sequence>HTPLEDPNWYKKEKEDLVEILAPVLVKIKVWFDRKVQELRKNQSGSSSRDTSTPRKESHTPIMK</sequence>
<evidence type="ECO:0000313" key="3">
    <source>
        <dbReference type="Proteomes" id="UP000824469"/>
    </source>
</evidence>
<comment type="caution">
    <text evidence="2">The sequence shown here is derived from an EMBL/GenBank/DDBJ whole genome shotgun (WGS) entry which is preliminary data.</text>
</comment>
<feature type="region of interest" description="Disordered" evidence="1">
    <location>
        <begin position="39"/>
        <end position="64"/>
    </location>
</feature>
<proteinExistence type="predicted"/>
<dbReference type="EMBL" id="JAHRHJ020000010">
    <property type="protein sequence ID" value="KAH9298317.1"/>
    <property type="molecule type" value="Genomic_DNA"/>
</dbReference>
<feature type="compositionally biased region" description="Polar residues" evidence="1">
    <location>
        <begin position="42"/>
        <end position="51"/>
    </location>
</feature>
<gene>
    <name evidence="2" type="ORF">KI387_029999</name>
</gene>
<feature type="non-terminal residue" evidence="2">
    <location>
        <position position="1"/>
    </location>
</feature>
<dbReference type="AlphaFoldDB" id="A0AA38FE26"/>
<feature type="non-terminal residue" evidence="2">
    <location>
        <position position="64"/>
    </location>
</feature>
<keyword evidence="3" id="KW-1185">Reference proteome</keyword>
<dbReference type="Proteomes" id="UP000824469">
    <property type="component" value="Unassembled WGS sequence"/>
</dbReference>
<name>A0AA38FE26_TAXCH</name>
<organism evidence="2 3">
    <name type="scientific">Taxus chinensis</name>
    <name type="common">Chinese yew</name>
    <name type="synonym">Taxus wallichiana var. chinensis</name>
    <dbReference type="NCBI Taxonomy" id="29808"/>
    <lineage>
        <taxon>Eukaryota</taxon>
        <taxon>Viridiplantae</taxon>
        <taxon>Streptophyta</taxon>
        <taxon>Embryophyta</taxon>
        <taxon>Tracheophyta</taxon>
        <taxon>Spermatophyta</taxon>
        <taxon>Pinopsida</taxon>
        <taxon>Pinidae</taxon>
        <taxon>Conifers II</taxon>
        <taxon>Cupressales</taxon>
        <taxon>Taxaceae</taxon>
        <taxon>Taxus</taxon>
    </lineage>
</organism>
<reference evidence="2 3" key="1">
    <citation type="journal article" date="2021" name="Nat. Plants">
        <title>The Taxus genome provides insights into paclitaxel biosynthesis.</title>
        <authorList>
            <person name="Xiong X."/>
            <person name="Gou J."/>
            <person name="Liao Q."/>
            <person name="Li Y."/>
            <person name="Zhou Q."/>
            <person name="Bi G."/>
            <person name="Li C."/>
            <person name="Du R."/>
            <person name="Wang X."/>
            <person name="Sun T."/>
            <person name="Guo L."/>
            <person name="Liang H."/>
            <person name="Lu P."/>
            <person name="Wu Y."/>
            <person name="Zhang Z."/>
            <person name="Ro D.K."/>
            <person name="Shang Y."/>
            <person name="Huang S."/>
            <person name="Yan J."/>
        </authorList>
    </citation>
    <scope>NUCLEOTIDE SEQUENCE [LARGE SCALE GENOMIC DNA]</scope>
    <source>
        <strain evidence="2">Ta-2019</strain>
    </source>
</reference>